<dbReference type="Proteomes" id="UP000825002">
    <property type="component" value="Unassembled WGS sequence"/>
</dbReference>
<evidence type="ECO:0000313" key="12">
    <source>
        <dbReference type="Proteomes" id="UP000825002"/>
    </source>
</evidence>
<keyword evidence="5" id="KW-0677">Repeat</keyword>
<keyword evidence="12" id="KW-1185">Reference proteome</keyword>
<evidence type="ECO:0000256" key="4">
    <source>
        <dbReference type="ARBA" id="ARBA00022729"/>
    </source>
</evidence>
<sequence length="416" mass="45514">MSTRTFYVGILIALFSQTFGAQELSLPEFVATITQKLDNGQLAGSSSLAPRSSVSEDTSFQLEPHLAQTLGSLVGVTTLPDNRVALFHRGPVVWSPGFFDGAVFPMKHRKNGPIKMDTIVIIDATTGQYITSFGGHTFYVPHGISADAHGNLWVTDVALHQVFRYPHQVIASAKTVSNVNHSLTQLADVLVSNANAHVQPDLVLGEAFVPGNDDRHFCKPTDVAIAASGLAFIADGYCNQRILIVTPNGQMLDSFGTAERMLTPHSLSLLEKDDLVCVADRDRSRILCYNAAMSGTDMSSEISSKRQLMFAIDYPLGRVFAIEHVGDHMLVLSVNDDTKTAHGATVDLANGRIVQDWSPKEWRSGKQKMPHDLAVTRATPGKQRSAFVVEATAYNQMKNNWLANAEKNLFKYKIQT</sequence>
<gene>
    <name evidence="11" type="primary">Pal2</name>
    <name evidence="11" type="ORF">GZH46_03081</name>
</gene>
<feature type="chain" id="PRO_5046340006" description="peptidylamidoglycolate lyase" evidence="10">
    <location>
        <begin position="21"/>
        <end position="416"/>
    </location>
</feature>
<feature type="repeat" description="NHL" evidence="9">
    <location>
        <begin position="127"/>
        <end position="168"/>
    </location>
</feature>
<dbReference type="InterPro" id="IPR001258">
    <property type="entry name" value="NHL_repeat"/>
</dbReference>
<evidence type="ECO:0000256" key="8">
    <source>
        <dbReference type="ARBA" id="ARBA00023239"/>
    </source>
</evidence>
<dbReference type="PRINTS" id="PR00790">
    <property type="entry name" value="PAMONOXGNASE"/>
</dbReference>
<keyword evidence="8 11" id="KW-0456">Lyase</keyword>
<keyword evidence="4 10" id="KW-0732">Signal</keyword>
<keyword evidence="7" id="KW-0325">Glycoprotein</keyword>
<dbReference type="PANTHER" id="PTHR10680">
    <property type="entry name" value="PEPTIDYL-GLYCINE ALPHA-AMIDATING MONOOXYGENASE"/>
    <property type="match status" value="1"/>
</dbReference>
<evidence type="ECO:0000256" key="10">
    <source>
        <dbReference type="SAM" id="SignalP"/>
    </source>
</evidence>
<evidence type="ECO:0000256" key="2">
    <source>
        <dbReference type="ARBA" id="ARBA00012343"/>
    </source>
</evidence>
<dbReference type="Gene3D" id="2.120.10.30">
    <property type="entry name" value="TolB, C-terminal domain"/>
    <property type="match status" value="1"/>
</dbReference>
<feature type="repeat" description="NHL" evidence="9">
    <location>
        <begin position="209"/>
        <end position="248"/>
    </location>
</feature>
<keyword evidence="3" id="KW-0479">Metal-binding</keyword>
<proteinExistence type="predicted"/>
<evidence type="ECO:0000256" key="9">
    <source>
        <dbReference type="PROSITE-ProRule" id="PRU00504"/>
    </source>
</evidence>
<evidence type="ECO:0000256" key="6">
    <source>
        <dbReference type="ARBA" id="ARBA00023157"/>
    </source>
</evidence>
<dbReference type="EMBL" id="JAIFTH010002084">
    <property type="protein sequence ID" value="KAG9508425.1"/>
    <property type="molecule type" value="Genomic_DNA"/>
</dbReference>
<name>A0ABQ7S5B4_9ACAR</name>
<dbReference type="GO" id="GO:0016829">
    <property type="term" value="F:lyase activity"/>
    <property type="evidence" value="ECO:0007669"/>
    <property type="project" value="UniProtKB-KW"/>
</dbReference>
<dbReference type="InterPro" id="IPR000720">
    <property type="entry name" value="PHM/PAL"/>
</dbReference>
<protein>
    <recommendedName>
        <fullName evidence="2">peptidylamidoglycolate lyase</fullName>
        <ecNumber evidence="2">4.3.2.5</ecNumber>
    </recommendedName>
</protein>
<feature type="signal peptide" evidence="10">
    <location>
        <begin position="1"/>
        <end position="20"/>
    </location>
</feature>
<comment type="cofactor">
    <cofactor evidence="1">
        <name>Zn(2+)</name>
        <dbReference type="ChEBI" id="CHEBI:29105"/>
    </cofactor>
</comment>
<evidence type="ECO:0000256" key="7">
    <source>
        <dbReference type="ARBA" id="ARBA00023180"/>
    </source>
</evidence>
<organism evidence="11 12">
    <name type="scientific">Fragariocoptes setiger</name>
    <dbReference type="NCBI Taxonomy" id="1670756"/>
    <lineage>
        <taxon>Eukaryota</taxon>
        <taxon>Metazoa</taxon>
        <taxon>Ecdysozoa</taxon>
        <taxon>Arthropoda</taxon>
        <taxon>Chelicerata</taxon>
        <taxon>Arachnida</taxon>
        <taxon>Acari</taxon>
        <taxon>Acariformes</taxon>
        <taxon>Trombidiformes</taxon>
        <taxon>Prostigmata</taxon>
        <taxon>Eupodina</taxon>
        <taxon>Eriophyoidea</taxon>
        <taxon>Phytoptidae</taxon>
        <taxon>Fragariocoptes</taxon>
    </lineage>
</organism>
<comment type="caution">
    <text evidence="11">The sequence shown here is derived from an EMBL/GenBank/DDBJ whole genome shotgun (WGS) entry which is preliminary data.</text>
</comment>
<keyword evidence="6" id="KW-1015">Disulfide bond</keyword>
<evidence type="ECO:0000256" key="1">
    <source>
        <dbReference type="ARBA" id="ARBA00001947"/>
    </source>
</evidence>
<dbReference type="EC" id="4.3.2.5" evidence="2"/>
<evidence type="ECO:0000256" key="5">
    <source>
        <dbReference type="ARBA" id="ARBA00022737"/>
    </source>
</evidence>
<evidence type="ECO:0000313" key="11">
    <source>
        <dbReference type="EMBL" id="KAG9508425.1"/>
    </source>
</evidence>
<dbReference type="InterPro" id="IPR011042">
    <property type="entry name" value="6-blade_b-propeller_TolB-like"/>
</dbReference>
<reference evidence="11 12" key="1">
    <citation type="submission" date="2020-10" db="EMBL/GenBank/DDBJ databases">
        <authorList>
            <person name="Klimov P.B."/>
            <person name="Dyachkov S.M."/>
            <person name="Chetverikov P.E."/>
        </authorList>
    </citation>
    <scope>NUCLEOTIDE SEQUENCE [LARGE SCALE GENOMIC DNA]</scope>
    <source>
        <strain evidence="11">BMOC 18-1129-001#AD2665</strain>
        <tissue evidence="11">Entire mites</tissue>
    </source>
</reference>
<dbReference type="PANTHER" id="PTHR10680:SF36">
    <property type="entry name" value="PEPTIDYL-ALPHA-HYDROXYGLYCINE ALPHA-AMIDATING LYASE 1"/>
    <property type="match status" value="1"/>
</dbReference>
<dbReference type="PROSITE" id="PS51125">
    <property type="entry name" value="NHL"/>
    <property type="match status" value="2"/>
</dbReference>
<accession>A0ABQ7S5B4</accession>
<dbReference type="SUPFAM" id="SSF63829">
    <property type="entry name" value="Calcium-dependent phosphotriesterase"/>
    <property type="match status" value="1"/>
</dbReference>
<evidence type="ECO:0000256" key="3">
    <source>
        <dbReference type="ARBA" id="ARBA00022723"/>
    </source>
</evidence>